<proteinExistence type="predicted"/>
<dbReference type="SUPFAM" id="SSF56112">
    <property type="entry name" value="Protein kinase-like (PK-like)"/>
    <property type="match status" value="1"/>
</dbReference>
<dbReference type="InterPro" id="IPR017441">
    <property type="entry name" value="Protein_kinase_ATP_BS"/>
</dbReference>
<name>A0ABR7NM83_9FIRM</name>
<dbReference type="InterPro" id="IPR045269">
    <property type="entry name" value="Atg1-like"/>
</dbReference>
<evidence type="ECO:0000259" key="6">
    <source>
        <dbReference type="PROSITE" id="PS50011"/>
    </source>
</evidence>
<keyword evidence="8" id="KW-1185">Reference proteome</keyword>
<dbReference type="RefSeq" id="WP_262400831.1">
    <property type="nucleotide sequence ID" value="NZ_JACRTB010000030.1"/>
</dbReference>
<dbReference type="Pfam" id="PF00069">
    <property type="entry name" value="Pkinase"/>
    <property type="match status" value="1"/>
</dbReference>
<dbReference type="PROSITE" id="PS00109">
    <property type="entry name" value="PROTEIN_KINASE_TYR"/>
    <property type="match status" value="1"/>
</dbReference>
<keyword evidence="2 5" id="KW-0547">Nucleotide-binding</keyword>
<protein>
    <submittedName>
        <fullName evidence="7">Protein kinase</fullName>
    </submittedName>
</protein>
<organism evidence="7 8">
    <name type="scientific">Yanshouia hominis</name>
    <dbReference type="NCBI Taxonomy" id="2763673"/>
    <lineage>
        <taxon>Bacteria</taxon>
        <taxon>Bacillati</taxon>
        <taxon>Bacillota</taxon>
        <taxon>Clostridia</taxon>
        <taxon>Eubacteriales</taxon>
        <taxon>Oscillospiraceae</taxon>
        <taxon>Yanshouia</taxon>
    </lineage>
</organism>
<accession>A0ABR7NM83</accession>
<evidence type="ECO:0000256" key="2">
    <source>
        <dbReference type="ARBA" id="ARBA00022741"/>
    </source>
</evidence>
<dbReference type="PANTHER" id="PTHR24348">
    <property type="entry name" value="SERINE/THREONINE-PROTEIN KINASE UNC-51-RELATED"/>
    <property type="match status" value="1"/>
</dbReference>
<comment type="caution">
    <text evidence="7">The sequence shown here is derived from an EMBL/GenBank/DDBJ whole genome shotgun (WGS) entry which is preliminary data.</text>
</comment>
<feature type="domain" description="Protein kinase" evidence="6">
    <location>
        <begin position="20"/>
        <end position="315"/>
    </location>
</feature>
<dbReference type="GO" id="GO:0016301">
    <property type="term" value="F:kinase activity"/>
    <property type="evidence" value="ECO:0007669"/>
    <property type="project" value="UniProtKB-KW"/>
</dbReference>
<keyword evidence="3 7" id="KW-0418">Kinase</keyword>
<sequence length="392" mass="45472">MAIVKNNGDIISFLKRKDYVMVNNALGGGSFGKTVVLKDPYIDELFVAKKYEPEYEEIQEAFYKNFLDEIKILYKLNHPNVVRVFGYYPYEESFTCYILMEFIDGTDIGTYLKTYEEFDTILWDKPSPDEIFIQLIDAFCYIEAHSIIHRDIREGNIMIDTSGKVKVIDFGIGKIFDPADKEDSLVADINRAASDTLPQEYYSGEYTSLTDMFYLAELLNRLMATSDNPEEMNFSYQEIIDKMMRKQPGDRYQSFAEIKDAIDKHDFINLKISEEDKSIYQAFSNHLYNVLNKYISEPKFVTDISDFITRIKKVLKNNIFEDTIQNNADFISCIVLCGYNYKANMEIPCSVVENFLAWFEAATSQSQELVLANIVSKLSTIYYEEPEPELPF</sequence>
<dbReference type="PROSITE" id="PS00107">
    <property type="entry name" value="PROTEIN_KINASE_ATP"/>
    <property type="match status" value="1"/>
</dbReference>
<dbReference type="SMART" id="SM00219">
    <property type="entry name" value="TyrKc"/>
    <property type="match status" value="1"/>
</dbReference>
<dbReference type="Gene3D" id="1.10.510.10">
    <property type="entry name" value="Transferase(Phosphotransferase) domain 1"/>
    <property type="match status" value="1"/>
</dbReference>
<evidence type="ECO:0000256" key="1">
    <source>
        <dbReference type="ARBA" id="ARBA00022679"/>
    </source>
</evidence>
<dbReference type="InterPro" id="IPR011009">
    <property type="entry name" value="Kinase-like_dom_sf"/>
</dbReference>
<evidence type="ECO:0000256" key="5">
    <source>
        <dbReference type="PROSITE-ProRule" id="PRU10141"/>
    </source>
</evidence>
<evidence type="ECO:0000256" key="4">
    <source>
        <dbReference type="ARBA" id="ARBA00022840"/>
    </source>
</evidence>
<dbReference type="EMBL" id="JACRTB010000030">
    <property type="protein sequence ID" value="MBC8577424.1"/>
    <property type="molecule type" value="Genomic_DNA"/>
</dbReference>
<evidence type="ECO:0000256" key="3">
    <source>
        <dbReference type="ARBA" id="ARBA00022777"/>
    </source>
</evidence>
<feature type="binding site" evidence="5">
    <location>
        <position position="50"/>
    </location>
    <ligand>
        <name>ATP</name>
        <dbReference type="ChEBI" id="CHEBI:30616"/>
    </ligand>
</feature>
<keyword evidence="1" id="KW-0808">Transferase</keyword>
<keyword evidence="4 5" id="KW-0067">ATP-binding</keyword>
<reference evidence="7 8" key="1">
    <citation type="submission" date="2020-08" db="EMBL/GenBank/DDBJ databases">
        <title>Genome public.</title>
        <authorList>
            <person name="Liu C."/>
            <person name="Sun Q."/>
        </authorList>
    </citation>
    <scope>NUCLEOTIDE SEQUENCE [LARGE SCALE GENOMIC DNA]</scope>
    <source>
        <strain evidence="7 8">BX1</strain>
    </source>
</reference>
<dbReference type="InterPro" id="IPR008266">
    <property type="entry name" value="Tyr_kinase_AS"/>
</dbReference>
<dbReference type="InterPro" id="IPR000719">
    <property type="entry name" value="Prot_kinase_dom"/>
</dbReference>
<dbReference type="Proteomes" id="UP000658131">
    <property type="component" value="Unassembled WGS sequence"/>
</dbReference>
<dbReference type="PANTHER" id="PTHR24348:SF22">
    <property type="entry name" value="NON-SPECIFIC SERINE_THREONINE PROTEIN KINASE"/>
    <property type="match status" value="1"/>
</dbReference>
<evidence type="ECO:0000313" key="8">
    <source>
        <dbReference type="Proteomes" id="UP000658131"/>
    </source>
</evidence>
<dbReference type="InterPro" id="IPR020635">
    <property type="entry name" value="Tyr_kinase_cat_dom"/>
</dbReference>
<evidence type="ECO:0000313" key="7">
    <source>
        <dbReference type="EMBL" id="MBC8577424.1"/>
    </source>
</evidence>
<dbReference type="PROSITE" id="PS50011">
    <property type="entry name" value="PROTEIN_KINASE_DOM"/>
    <property type="match status" value="1"/>
</dbReference>
<gene>
    <name evidence="7" type="ORF">H8717_13545</name>
</gene>